<sequence length="88" mass="9537">MLDHIKHSIVTLQIAKNMAHPINGVYQGPSKTVPTNSLPTSSTIQTDLSSQLQEAKVGVMFVPEISYSSSEGEEDFFDANDELTPNTG</sequence>
<organism evidence="1 2">
    <name type="scientific">Megaselia scalaris</name>
    <name type="common">Humpbacked fly</name>
    <name type="synonym">Phora scalaris</name>
    <dbReference type="NCBI Taxonomy" id="36166"/>
    <lineage>
        <taxon>Eukaryota</taxon>
        <taxon>Metazoa</taxon>
        <taxon>Ecdysozoa</taxon>
        <taxon>Arthropoda</taxon>
        <taxon>Hexapoda</taxon>
        <taxon>Insecta</taxon>
        <taxon>Pterygota</taxon>
        <taxon>Neoptera</taxon>
        <taxon>Endopterygota</taxon>
        <taxon>Diptera</taxon>
        <taxon>Brachycera</taxon>
        <taxon>Muscomorpha</taxon>
        <taxon>Platypezoidea</taxon>
        <taxon>Phoridae</taxon>
        <taxon>Megaseliini</taxon>
        <taxon>Megaselia</taxon>
    </lineage>
</organism>
<evidence type="ECO:0000313" key="1">
    <source>
        <dbReference type="EnsemblMetazoa" id="MESCA011338-PA"/>
    </source>
</evidence>
<keyword evidence="2" id="KW-1185">Reference proteome</keyword>
<accession>T1H4W7</accession>
<reference evidence="2" key="1">
    <citation type="submission" date="2013-02" db="EMBL/GenBank/DDBJ databases">
        <authorList>
            <person name="Hughes D."/>
        </authorList>
    </citation>
    <scope>NUCLEOTIDE SEQUENCE</scope>
    <source>
        <strain>Durham</strain>
        <strain evidence="2">NC isolate 2 -- Noor lab</strain>
    </source>
</reference>
<dbReference type="STRING" id="36166.T1H4W7"/>
<evidence type="ECO:0000313" key="2">
    <source>
        <dbReference type="Proteomes" id="UP000015102"/>
    </source>
</evidence>
<dbReference type="EnsemblMetazoa" id="MESCA011338-RA">
    <property type="protein sequence ID" value="MESCA011338-PA"/>
    <property type="gene ID" value="MESCA011338"/>
</dbReference>
<proteinExistence type="predicted"/>
<protein>
    <submittedName>
        <fullName evidence="1">Uncharacterized protein</fullName>
    </submittedName>
</protein>
<name>T1H4W7_MEGSC</name>
<reference evidence="1" key="2">
    <citation type="submission" date="2015-06" db="UniProtKB">
        <authorList>
            <consortium name="EnsemblMetazoa"/>
        </authorList>
    </citation>
    <scope>IDENTIFICATION</scope>
</reference>
<dbReference type="AlphaFoldDB" id="T1H4W7"/>
<dbReference type="EMBL" id="CAQQ02382757">
    <property type="status" value="NOT_ANNOTATED_CDS"/>
    <property type="molecule type" value="Genomic_DNA"/>
</dbReference>
<dbReference type="Proteomes" id="UP000015102">
    <property type="component" value="Unassembled WGS sequence"/>
</dbReference>
<dbReference type="HOGENOM" id="CLU_2471618_0_0_1"/>